<dbReference type="GO" id="GO:0004519">
    <property type="term" value="F:endonuclease activity"/>
    <property type="evidence" value="ECO:0007669"/>
    <property type="project" value="UniProtKB-KW"/>
</dbReference>
<accession>A0AB34C1Q3</accession>
<dbReference type="SUPFAM" id="SSF54060">
    <property type="entry name" value="His-Me finger endonucleases"/>
    <property type="match status" value="1"/>
</dbReference>
<dbReference type="Proteomes" id="UP000323924">
    <property type="component" value="Unassembled WGS sequence"/>
</dbReference>
<dbReference type="InterPro" id="IPR036302">
    <property type="entry name" value="Pyosin/cloacin_T_dom_sf"/>
</dbReference>
<dbReference type="SUPFAM" id="SSF69369">
    <property type="entry name" value="Cloacin translocation domain"/>
    <property type="match status" value="1"/>
</dbReference>
<dbReference type="Pfam" id="PF06958">
    <property type="entry name" value="Pyocin_S"/>
    <property type="match status" value="1"/>
</dbReference>
<evidence type="ECO:0000256" key="2">
    <source>
        <dbReference type="ARBA" id="ARBA00022529"/>
    </source>
</evidence>
<comment type="caution">
    <text evidence="9">The sequence shown here is derived from an EMBL/GenBank/DDBJ whole genome shotgun (WGS) entry which is preliminary data.</text>
</comment>
<feature type="domain" description="Pyosin/cloacin translocation" evidence="8">
    <location>
        <begin position="170"/>
        <end position="300"/>
    </location>
</feature>
<keyword evidence="2" id="KW-0929">Antimicrobial</keyword>
<evidence type="ECO:0000313" key="9">
    <source>
        <dbReference type="EMBL" id="KAA5840091.1"/>
    </source>
</evidence>
<evidence type="ECO:0000256" key="7">
    <source>
        <dbReference type="ARBA" id="ARBA00023048"/>
    </source>
</evidence>
<evidence type="ECO:0000256" key="5">
    <source>
        <dbReference type="ARBA" id="ARBA00022801"/>
    </source>
</evidence>
<evidence type="ECO:0000256" key="1">
    <source>
        <dbReference type="ARBA" id="ARBA00006811"/>
    </source>
</evidence>
<keyword evidence="7" id="KW-0078">Bacteriocin</keyword>
<gene>
    <name evidence="9" type="ORF">F2A38_19775</name>
</gene>
<dbReference type="InterPro" id="IPR044925">
    <property type="entry name" value="His-Me_finger_sf"/>
</dbReference>
<organism evidence="9 10">
    <name type="scientific">Pseudomonas chlororaphis</name>
    <dbReference type="NCBI Taxonomy" id="587753"/>
    <lineage>
        <taxon>Bacteria</taxon>
        <taxon>Pseudomonadati</taxon>
        <taxon>Pseudomonadota</taxon>
        <taxon>Gammaproteobacteria</taxon>
        <taxon>Pseudomonadales</taxon>
        <taxon>Pseudomonadaceae</taxon>
        <taxon>Pseudomonas</taxon>
    </lineage>
</organism>
<evidence type="ECO:0000256" key="3">
    <source>
        <dbReference type="ARBA" id="ARBA00022722"/>
    </source>
</evidence>
<evidence type="ECO:0000259" key="8">
    <source>
        <dbReference type="Pfam" id="PF06958"/>
    </source>
</evidence>
<evidence type="ECO:0000256" key="6">
    <source>
        <dbReference type="ARBA" id="ARBA00023022"/>
    </source>
</evidence>
<dbReference type="EMBL" id="VWPC01000020">
    <property type="protein sequence ID" value="KAA5840091.1"/>
    <property type="molecule type" value="Genomic_DNA"/>
</dbReference>
<dbReference type="GO" id="GO:0042742">
    <property type="term" value="P:defense response to bacterium"/>
    <property type="evidence" value="ECO:0007669"/>
    <property type="project" value="UniProtKB-KW"/>
</dbReference>
<keyword evidence="3" id="KW-0540">Nuclease</keyword>
<name>A0AB34C1Q3_9PSED</name>
<proteinExistence type="inferred from homology"/>
<evidence type="ECO:0000313" key="10">
    <source>
        <dbReference type="Proteomes" id="UP000323924"/>
    </source>
</evidence>
<keyword evidence="4" id="KW-0255">Endonuclease</keyword>
<dbReference type="GO" id="GO:0019835">
    <property type="term" value="P:cytolysis"/>
    <property type="evidence" value="ECO:0007669"/>
    <property type="project" value="InterPro"/>
</dbReference>
<dbReference type="GO" id="GO:0005102">
    <property type="term" value="F:signaling receptor binding"/>
    <property type="evidence" value="ECO:0007669"/>
    <property type="project" value="InterPro"/>
</dbReference>
<keyword evidence="6" id="KW-0044">Antibiotic</keyword>
<dbReference type="InterPro" id="IPR016128">
    <property type="entry name" value="Pyosin/cloacin_T_dom"/>
</dbReference>
<dbReference type="GO" id="GO:0031640">
    <property type="term" value="P:killing of cells of another organism"/>
    <property type="evidence" value="ECO:0007669"/>
    <property type="project" value="UniProtKB-KW"/>
</dbReference>
<dbReference type="Gene3D" id="3.90.540.10">
    <property type="entry name" value="Colicin/pyocin, DNase domain"/>
    <property type="match status" value="1"/>
</dbReference>
<protein>
    <submittedName>
        <fullName evidence="9">Pyocin</fullName>
    </submittedName>
</protein>
<keyword evidence="5" id="KW-0378">Hydrolase</keyword>
<evidence type="ECO:0000256" key="4">
    <source>
        <dbReference type="ARBA" id="ARBA00022759"/>
    </source>
</evidence>
<reference evidence="9 10" key="1">
    <citation type="submission" date="2019-09" db="EMBL/GenBank/DDBJ databases">
        <authorList>
            <person name="Vacheron J."/>
            <person name="Dubost A."/>
            <person name="Prigent-Combaret C."/>
            <person name="Muller D."/>
        </authorList>
    </citation>
    <scope>NUCLEOTIDE SEQUENCE [LARGE SCALE GENOMIC DNA]</scope>
    <source>
        <strain evidence="9 10">JV497</strain>
    </source>
</reference>
<dbReference type="AlphaFoldDB" id="A0AB34C1Q3"/>
<dbReference type="Pfam" id="PF21431">
    <property type="entry name" value="Col-Pyo_DNase"/>
    <property type="match status" value="1"/>
</dbReference>
<dbReference type="PRINTS" id="PR01300">
    <property type="entry name" value="PYOCINKILLER"/>
</dbReference>
<dbReference type="GO" id="GO:0016787">
    <property type="term" value="F:hydrolase activity"/>
    <property type="evidence" value="ECO:0007669"/>
    <property type="project" value="UniProtKB-KW"/>
</dbReference>
<dbReference type="InterPro" id="IPR003060">
    <property type="entry name" value="Pyocin_killer"/>
</dbReference>
<sequence>MGEWGATWSGYVANSPKGYRNKGIEPVDLGAQRWAEYKDLPAKAETQSPTAGCSFTKPCKLADGVINYASSFIPTEAVKEYGEFALLGGRETDAAGNLSLRKISGNIPAASGSFMLGANALASAGVSCGGLCRSAVGGGAVTSGVVAGSLLGVIAMLAPSSLGDSALYTEEQLKSLSAGRTRVRLHIEEQADGTLKGYGYNTEKRRDWEMIPVVRFQIRDQQQVADLGDGVTLIWTPAVDPSSTSGIPPLEAAPQAPPIWIYPPTEQADTIIVNPLYPPQYQDFILVFPPGSGVQPLYIVMNVRKTPGTASGEGEDIQGVWLIGANSGVGVPIPTRIAEHLKGQEFKSFDSFRKAFWTAVGKDPELLGQFSKANRRALQRGASPFVTPDEAVGGRKVFEIHHLERLTDGGSLYDSDNLRVNTPRNHIKLHSRK</sequence>
<comment type="similarity">
    <text evidence="1">Belongs to the colicin/pyosin nuclease family.</text>
</comment>
<dbReference type="InterPro" id="IPR037146">
    <property type="entry name" value="Colicin/pyocin_DNase_dom_sf"/>
</dbReference>